<reference evidence="8 9" key="3">
    <citation type="journal article" date="2015" name="Genome Announc.">
        <title>Draft Genome Sequence of the Archiascomycetous Yeast Saitoella complicata.</title>
        <authorList>
            <person name="Yamauchi K."/>
            <person name="Kondo S."/>
            <person name="Hamamoto M."/>
            <person name="Takahashi Y."/>
            <person name="Ogura Y."/>
            <person name="Hayashi T."/>
            <person name="Nishida H."/>
        </authorList>
    </citation>
    <scope>NUCLEOTIDE SEQUENCE [LARGE SCALE GENOMIC DNA]</scope>
    <source>
        <strain evidence="8 9">NRRL Y-17804</strain>
    </source>
</reference>
<keyword evidence="4" id="KW-0833">Ubl conjugation pathway</keyword>
<evidence type="ECO:0000256" key="7">
    <source>
        <dbReference type="ARBA" id="ARBA00029833"/>
    </source>
</evidence>
<reference evidence="8 9" key="1">
    <citation type="journal article" date="2011" name="J. Gen. Appl. Microbiol.">
        <title>Draft genome sequencing of the enigmatic yeast Saitoella complicata.</title>
        <authorList>
            <person name="Nishida H."/>
            <person name="Hamamoto M."/>
            <person name="Sugiyama J."/>
        </authorList>
    </citation>
    <scope>NUCLEOTIDE SEQUENCE [LARGE SCALE GENOMIC DNA]</scope>
    <source>
        <strain evidence="8 9">NRRL Y-17804</strain>
    </source>
</reference>
<dbReference type="Proteomes" id="UP000033140">
    <property type="component" value="Unassembled WGS sequence"/>
</dbReference>
<comment type="similarity">
    <text evidence="1">Belongs to the ATG10 family.</text>
</comment>
<dbReference type="PANTHER" id="PTHR14957:SF1">
    <property type="entry name" value="UBIQUITIN-LIKE-CONJUGATING ENZYME ATG10"/>
    <property type="match status" value="1"/>
</dbReference>
<gene>
    <name evidence="8" type="ORF">G7K_6821-t1</name>
</gene>
<dbReference type="GO" id="GO:0015031">
    <property type="term" value="P:protein transport"/>
    <property type="evidence" value="ECO:0007669"/>
    <property type="project" value="UniProtKB-KW"/>
</dbReference>
<dbReference type="OMA" id="VECTWHR"/>
<evidence type="ECO:0000256" key="5">
    <source>
        <dbReference type="ARBA" id="ARBA00022927"/>
    </source>
</evidence>
<dbReference type="Pfam" id="PF03987">
    <property type="entry name" value="Autophagy_act_C"/>
    <property type="match status" value="1"/>
</dbReference>
<evidence type="ECO:0000256" key="3">
    <source>
        <dbReference type="ARBA" id="ARBA00022679"/>
    </source>
</evidence>
<evidence type="ECO:0000256" key="4">
    <source>
        <dbReference type="ARBA" id="ARBA00022786"/>
    </source>
</evidence>
<dbReference type="PANTHER" id="PTHR14957">
    <property type="entry name" value="UBIQUITIN-LIKE-CONJUGATING ENZYME ATG10"/>
    <property type="match status" value="1"/>
</dbReference>
<dbReference type="Gene3D" id="3.30.1460.50">
    <property type="match status" value="1"/>
</dbReference>
<keyword evidence="9" id="KW-1185">Reference proteome</keyword>
<comment type="caution">
    <text evidence="8">The sequence shown here is derived from an EMBL/GenBank/DDBJ whole genome shotgun (WGS) entry which is preliminary data.</text>
</comment>
<dbReference type="AlphaFoldDB" id="A0A0E9NS79"/>
<reference evidence="8 9" key="2">
    <citation type="journal article" date="2014" name="J. Gen. Appl. Microbiol.">
        <title>The early diverging ascomycetous budding yeast Saitoella complicata has three histone deacetylases belonging to the Clr6, Hos2, and Rpd3 lineages.</title>
        <authorList>
            <person name="Nishida H."/>
            <person name="Matsumoto T."/>
            <person name="Kondo S."/>
            <person name="Hamamoto M."/>
            <person name="Yoshikawa H."/>
        </authorList>
    </citation>
    <scope>NUCLEOTIDE SEQUENCE [LARGE SCALE GENOMIC DNA]</scope>
    <source>
        <strain evidence="8 9">NRRL Y-17804</strain>
    </source>
</reference>
<dbReference type="InterPro" id="IPR007135">
    <property type="entry name" value="Atg3/Atg10"/>
</dbReference>
<sequence length="320" mass="35337">MTIRGSGSHFASLTIIPSLTPPACLTRGVPSRCPSERQLHDKRIRDLTRLLQLIRRTASSHGVEAPLNASGMNAQATTTDRYVSSYPSLTPSEFEVACLHLQSQFLRGGVECTWHRPPPPRSPWYRSVVEEQPGYLSIRVYRNSATTSDPTADDDDDDDANLDVGVDEIELEDIDDPALAPPTHDHHQNGSNVTLPIVGYYHILLSPTYRLPILYFRFISPHPNPLTPILLSPDNQNQNQNQNQNADTIEIQGALSIAEHPLLGGTWWMIHPCMTGDAMMDVLDSDIDTGRVTAEEYMGLWMGVAGSVVGLGIPLPMARQ</sequence>
<evidence type="ECO:0000256" key="6">
    <source>
        <dbReference type="ARBA" id="ARBA00023006"/>
    </source>
</evidence>
<dbReference type="GO" id="GO:0005829">
    <property type="term" value="C:cytosol"/>
    <property type="evidence" value="ECO:0007669"/>
    <property type="project" value="TreeGrafter"/>
</dbReference>
<keyword evidence="6" id="KW-0072">Autophagy</keyword>
<evidence type="ECO:0000313" key="8">
    <source>
        <dbReference type="EMBL" id="GAO52752.1"/>
    </source>
</evidence>
<dbReference type="EMBL" id="BACD03000084">
    <property type="protein sequence ID" value="GAO52752.1"/>
    <property type="molecule type" value="Genomic_DNA"/>
</dbReference>
<keyword evidence="3" id="KW-0808">Transferase</keyword>
<evidence type="ECO:0000256" key="2">
    <source>
        <dbReference type="ARBA" id="ARBA00021099"/>
    </source>
</evidence>
<name>A0A0E9NS79_SAICN</name>
<dbReference type="STRING" id="698492.A0A0E9NS79"/>
<keyword evidence="5" id="KW-0813">Transport</keyword>
<keyword evidence="5" id="KW-0653">Protein transport</keyword>
<protein>
    <recommendedName>
        <fullName evidence="2">Ubiquitin-like-conjugating enzyme ATG10</fullName>
    </recommendedName>
    <alternativeName>
        <fullName evidence="7">Autophagy-related protein 10</fullName>
    </alternativeName>
</protein>
<dbReference type="GO" id="GO:0032446">
    <property type="term" value="P:protein modification by small protein conjugation"/>
    <property type="evidence" value="ECO:0007669"/>
    <property type="project" value="TreeGrafter"/>
</dbReference>
<evidence type="ECO:0000256" key="1">
    <source>
        <dbReference type="ARBA" id="ARBA00005696"/>
    </source>
</evidence>
<organism evidence="8 9">
    <name type="scientific">Saitoella complicata (strain BCRC 22490 / CBS 7301 / JCM 7358 / NBRC 10748 / NRRL Y-17804)</name>
    <dbReference type="NCBI Taxonomy" id="698492"/>
    <lineage>
        <taxon>Eukaryota</taxon>
        <taxon>Fungi</taxon>
        <taxon>Dikarya</taxon>
        <taxon>Ascomycota</taxon>
        <taxon>Taphrinomycotina</taxon>
        <taxon>Taphrinomycotina incertae sedis</taxon>
        <taxon>Saitoella</taxon>
    </lineage>
</organism>
<dbReference type="GO" id="GO:0061651">
    <property type="term" value="F:Atg12 conjugating enzyme activity"/>
    <property type="evidence" value="ECO:0007669"/>
    <property type="project" value="TreeGrafter"/>
</dbReference>
<proteinExistence type="inferred from homology"/>
<dbReference type="GO" id="GO:0000045">
    <property type="term" value="P:autophagosome assembly"/>
    <property type="evidence" value="ECO:0007669"/>
    <property type="project" value="TreeGrafter"/>
</dbReference>
<accession>A0A0E9NS79</accession>
<evidence type="ECO:0000313" key="9">
    <source>
        <dbReference type="Proteomes" id="UP000033140"/>
    </source>
</evidence>
<dbReference type="GO" id="GO:0000422">
    <property type="term" value="P:autophagy of mitochondrion"/>
    <property type="evidence" value="ECO:0007669"/>
    <property type="project" value="TreeGrafter"/>
</dbReference>